<proteinExistence type="predicted"/>
<name>A0A8S1MNU4_PARPR</name>
<dbReference type="Proteomes" id="UP000688137">
    <property type="component" value="Unassembled WGS sequence"/>
</dbReference>
<reference evidence="2" key="1">
    <citation type="submission" date="2021-01" db="EMBL/GenBank/DDBJ databases">
        <authorList>
            <consortium name="Genoscope - CEA"/>
            <person name="William W."/>
        </authorList>
    </citation>
    <scope>NUCLEOTIDE SEQUENCE</scope>
</reference>
<dbReference type="EMBL" id="CAJJDM010000068">
    <property type="protein sequence ID" value="CAD8081900.1"/>
    <property type="molecule type" value="Genomic_DNA"/>
</dbReference>
<accession>A0A8S1MNU4</accession>
<evidence type="ECO:0000313" key="2">
    <source>
        <dbReference type="EMBL" id="CAD8081900.1"/>
    </source>
</evidence>
<protein>
    <submittedName>
        <fullName evidence="2">Uncharacterized protein</fullName>
    </submittedName>
</protein>
<keyword evidence="1" id="KW-0175">Coiled coil</keyword>
<evidence type="ECO:0000256" key="1">
    <source>
        <dbReference type="SAM" id="Coils"/>
    </source>
</evidence>
<comment type="caution">
    <text evidence="2">The sequence shown here is derived from an EMBL/GenBank/DDBJ whole genome shotgun (WGS) entry which is preliminary data.</text>
</comment>
<feature type="coiled-coil region" evidence="1">
    <location>
        <begin position="91"/>
        <end position="192"/>
    </location>
</feature>
<keyword evidence="3" id="KW-1185">Reference proteome</keyword>
<evidence type="ECO:0000313" key="3">
    <source>
        <dbReference type="Proteomes" id="UP000688137"/>
    </source>
</evidence>
<dbReference type="AlphaFoldDB" id="A0A8S1MNU4"/>
<organism evidence="2 3">
    <name type="scientific">Paramecium primaurelia</name>
    <dbReference type="NCBI Taxonomy" id="5886"/>
    <lineage>
        <taxon>Eukaryota</taxon>
        <taxon>Sar</taxon>
        <taxon>Alveolata</taxon>
        <taxon>Ciliophora</taxon>
        <taxon>Intramacronucleata</taxon>
        <taxon>Oligohymenophorea</taxon>
        <taxon>Peniculida</taxon>
        <taxon>Parameciidae</taxon>
        <taxon>Paramecium</taxon>
    </lineage>
</organism>
<gene>
    <name evidence="2" type="ORF">PPRIM_AZ9-3.1.T0660226</name>
</gene>
<sequence>MNQEDNQNFEVINEIKLENNLKDLLERVLLNAEKFIDSKEELNQIERELKDYENLYHLTDIIKVVFTNMMIKIEQKLMKLEKIIDPQQTFSMRTDQEYEKLEQNMIKYEVEIRNHIRIEQQLKLYAESIQSKLDESEINRNELLNTTKQLISNLKRENQTYYEVQQKLKNEITSLNQIINGLEKENRRQSQDLTQRDQVKIQNKKNQQINNLSIPLQSRSQQYKIDLKNEKSFVEQKGNDIPIKSQQSLKQNYYNFINHGNIANKVEVQKIIQSKEVYRGNVQRFKSKNNSLSNIQDIIQSGSVQDRKKGLVSQTISKNSSQENSQIIKYKESGDMNRSKSSKRANISQKLILMESQIKLLY</sequence>